<dbReference type="GO" id="GO:0007165">
    <property type="term" value="P:signal transduction"/>
    <property type="evidence" value="ECO:0007669"/>
    <property type="project" value="TreeGrafter"/>
</dbReference>
<keyword evidence="3 4" id="KW-0460">Magnesium</keyword>
<dbReference type="InterPro" id="IPR020583">
    <property type="entry name" value="Inositol_monoP_metal-BS"/>
</dbReference>
<dbReference type="InterPro" id="IPR000760">
    <property type="entry name" value="Inositol_monophosphatase-like"/>
</dbReference>
<dbReference type="SUPFAM" id="SSF56655">
    <property type="entry name" value="Carbohydrate phosphatase"/>
    <property type="match status" value="1"/>
</dbReference>
<keyword evidence="2" id="KW-0378">Hydrolase</keyword>
<feature type="binding site" evidence="4">
    <location>
        <position position="67"/>
    </location>
    <ligand>
        <name>Mg(2+)</name>
        <dbReference type="ChEBI" id="CHEBI:18420"/>
        <label>1</label>
        <note>catalytic</note>
    </ligand>
</feature>
<evidence type="ECO:0000256" key="4">
    <source>
        <dbReference type="PIRSR" id="PIRSR600760-2"/>
    </source>
</evidence>
<feature type="binding site" evidence="4">
    <location>
        <position position="87"/>
    </location>
    <ligand>
        <name>Mg(2+)</name>
        <dbReference type="ChEBI" id="CHEBI:18420"/>
        <label>1</label>
        <note>catalytic</note>
    </ligand>
</feature>
<evidence type="ECO:0000313" key="5">
    <source>
        <dbReference type="EMBL" id="QUF02545.1"/>
    </source>
</evidence>
<feature type="binding site" evidence="4">
    <location>
        <position position="85"/>
    </location>
    <ligand>
        <name>Mg(2+)</name>
        <dbReference type="ChEBI" id="CHEBI:18420"/>
        <label>1</label>
        <note>catalytic</note>
    </ligand>
</feature>
<dbReference type="Gene3D" id="3.40.190.80">
    <property type="match status" value="1"/>
</dbReference>
<evidence type="ECO:0000256" key="1">
    <source>
        <dbReference type="ARBA" id="ARBA00022723"/>
    </source>
</evidence>
<accession>A0AA45L477</accession>
<evidence type="ECO:0000256" key="2">
    <source>
        <dbReference type="ARBA" id="ARBA00022801"/>
    </source>
</evidence>
<keyword evidence="1 4" id="KW-0479">Metal-binding</keyword>
<evidence type="ECO:0000313" key="6">
    <source>
        <dbReference type="Proteomes" id="UP000677152"/>
    </source>
</evidence>
<dbReference type="GO" id="GO:0006020">
    <property type="term" value="P:inositol metabolic process"/>
    <property type="evidence" value="ECO:0007669"/>
    <property type="project" value="TreeGrafter"/>
</dbReference>
<dbReference type="Proteomes" id="UP000677152">
    <property type="component" value="Chromosome"/>
</dbReference>
<evidence type="ECO:0000256" key="3">
    <source>
        <dbReference type="ARBA" id="ARBA00022842"/>
    </source>
</evidence>
<dbReference type="PROSITE" id="PS00629">
    <property type="entry name" value="IMP_1"/>
    <property type="match status" value="1"/>
</dbReference>
<dbReference type="Gene3D" id="3.30.540.10">
    <property type="entry name" value="Fructose-1,6-Bisphosphatase, subunit A, domain 1"/>
    <property type="match status" value="1"/>
</dbReference>
<feature type="binding site" evidence="4">
    <location>
        <position position="216"/>
    </location>
    <ligand>
        <name>Mg(2+)</name>
        <dbReference type="ChEBI" id="CHEBI:18420"/>
        <label>1</label>
        <note>catalytic</note>
    </ligand>
</feature>
<reference evidence="5" key="1">
    <citation type="submission" date="2021-04" db="EMBL/GenBank/DDBJ databases">
        <title>Genomic sequence of Actinosynnema pretiosum subsp. pretiosum ATCC 31280 (C-14919).</title>
        <authorList>
            <person name="Bai L."/>
            <person name="Wang X."/>
            <person name="Xiao Y."/>
        </authorList>
    </citation>
    <scope>NUCLEOTIDE SEQUENCE</scope>
    <source>
        <strain evidence="5">ATCC 31280</strain>
    </source>
</reference>
<dbReference type="GO" id="GO:0046872">
    <property type="term" value="F:metal ion binding"/>
    <property type="evidence" value="ECO:0007669"/>
    <property type="project" value="UniProtKB-KW"/>
</dbReference>
<dbReference type="PANTHER" id="PTHR20854:SF4">
    <property type="entry name" value="INOSITOL-1-MONOPHOSPHATASE-RELATED"/>
    <property type="match status" value="1"/>
</dbReference>
<dbReference type="AlphaFoldDB" id="A0AA45L477"/>
<dbReference type="GO" id="GO:0008934">
    <property type="term" value="F:inositol monophosphate 1-phosphatase activity"/>
    <property type="evidence" value="ECO:0007669"/>
    <property type="project" value="TreeGrafter"/>
</dbReference>
<dbReference type="PRINTS" id="PR00377">
    <property type="entry name" value="IMPHPHTASES"/>
</dbReference>
<name>A0AA45L477_9PSEU</name>
<protein>
    <submittedName>
        <fullName evidence="5">Inositol monophosphatase</fullName>
    </submittedName>
</protein>
<gene>
    <name evidence="5" type="ORF">KCV87_24155</name>
</gene>
<organism evidence="5 6">
    <name type="scientific">Actinosynnema pretiosum subsp. pretiosum</name>
    <dbReference type="NCBI Taxonomy" id="103721"/>
    <lineage>
        <taxon>Bacteria</taxon>
        <taxon>Bacillati</taxon>
        <taxon>Actinomycetota</taxon>
        <taxon>Actinomycetes</taxon>
        <taxon>Pseudonocardiales</taxon>
        <taxon>Pseudonocardiaceae</taxon>
        <taxon>Actinosynnema</taxon>
    </lineage>
</organism>
<comment type="cofactor">
    <cofactor evidence="4">
        <name>Mg(2+)</name>
        <dbReference type="ChEBI" id="CHEBI:18420"/>
    </cofactor>
</comment>
<feature type="binding site" evidence="4">
    <location>
        <position position="88"/>
    </location>
    <ligand>
        <name>Mg(2+)</name>
        <dbReference type="ChEBI" id="CHEBI:18420"/>
        <label>1</label>
        <note>catalytic</note>
    </ligand>
</feature>
<sequence length="224" mass="23806">MMRPLDQLAEIAQKAVGIGNDLIKTARPQTVTEKSDRDTYTDVDIRIEREIRAYLAEATPEIGFIGEEEGASDQTANSECVWALDPIDGTANFVHGVPLCGVSLALVQNDRAIVAAVVLPYLNLLYSAVRGHGAQVNGQSIGASKAVELSKSMIAIGDYALGEGADRKNNQHIALTAALAAKVERIRMFGSAAHDLVWLAEGRVDGVVILSNNMLDVAAGILIA</sequence>
<proteinExistence type="predicted"/>
<dbReference type="EMBL" id="CP073249">
    <property type="protein sequence ID" value="QUF02545.1"/>
    <property type="molecule type" value="Genomic_DNA"/>
</dbReference>
<dbReference type="PANTHER" id="PTHR20854">
    <property type="entry name" value="INOSITOL MONOPHOSPHATASE"/>
    <property type="match status" value="1"/>
</dbReference>
<dbReference type="Pfam" id="PF00459">
    <property type="entry name" value="Inositol_P"/>
    <property type="match status" value="1"/>
</dbReference>